<accession>A0A3P7FFB0</accession>
<organism evidence="1 2">
    <name type="scientific">Hydatigena taeniaeformis</name>
    <name type="common">Feline tapeworm</name>
    <name type="synonym">Taenia taeniaeformis</name>
    <dbReference type="NCBI Taxonomy" id="6205"/>
    <lineage>
        <taxon>Eukaryota</taxon>
        <taxon>Metazoa</taxon>
        <taxon>Spiralia</taxon>
        <taxon>Lophotrochozoa</taxon>
        <taxon>Platyhelminthes</taxon>
        <taxon>Cestoda</taxon>
        <taxon>Eucestoda</taxon>
        <taxon>Cyclophyllidea</taxon>
        <taxon>Taeniidae</taxon>
        <taxon>Hydatigera</taxon>
    </lineage>
</organism>
<proteinExistence type="predicted"/>
<name>A0A3P7FFB0_HYDTA</name>
<gene>
    <name evidence="1" type="ORF">TTAC_LOCUS5453</name>
</gene>
<keyword evidence="2" id="KW-1185">Reference proteome</keyword>
<protein>
    <submittedName>
        <fullName evidence="1">Uncharacterized protein</fullName>
    </submittedName>
</protein>
<evidence type="ECO:0000313" key="1">
    <source>
        <dbReference type="EMBL" id="VDM27027.1"/>
    </source>
</evidence>
<dbReference type="AlphaFoldDB" id="A0A3P7FFB0"/>
<dbReference type="Proteomes" id="UP000274429">
    <property type="component" value="Unassembled WGS sequence"/>
</dbReference>
<reference evidence="1 2" key="1">
    <citation type="submission" date="2018-11" db="EMBL/GenBank/DDBJ databases">
        <authorList>
            <consortium name="Pathogen Informatics"/>
        </authorList>
    </citation>
    <scope>NUCLEOTIDE SEQUENCE [LARGE SCALE GENOMIC DNA]</scope>
</reference>
<dbReference type="EMBL" id="UYWX01007595">
    <property type="protein sequence ID" value="VDM27027.1"/>
    <property type="molecule type" value="Genomic_DNA"/>
</dbReference>
<evidence type="ECO:0000313" key="2">
    <source>
        <dbReference type="Proteomes" id="UP000274429"/>
    </source>
</evidence>
<sequence>MVLRFVRPRLKDSQRGLVALIFKAYSVHRDDNRILDILVSILQVIMANG</sequence>